<organism evidence="8 9">
    <name type="scientific">Ectocarpus siliculosus</name>
    <name type="common">Brown alga</name>
    <name type="synonym">Conferva siliculosa</name>
    <dbReference type="NCBI Taxonomy" id="2880"/>
    <lineage>
        <taxon>Eukaryota</taxon>
        <taxon>Sar</taxon>
        <taxon>Stramenopiles</taxon>
        <taxon>Ochrophyta</taxon>
        <taxon>PX clade</taxon>
        <taxon>Phaeophyceae</taxon>
        <taxon>Ectocarpales</taxon>
        <taxon>Ectocarpaceae</taxon>
        <taxon>Ectocarpus</taxon>
    </lineage>
</organism>
<dbReference type="GO" id="GO:0015643">
    <property type="term" value="F:toxic substance binding"/>
    <property type="evidence" value="ECO:0007669"/>
    <property type="project" value="InterPro"/>
</dbReference>
<feature type="compositionally biased region" description="Polar residues" evidence="5">
    <location>
        <begin position="550"/>
        <end position="559"/>
    </location>
</feature>
<dbReference type="PANTHER" id="PTHR31918">
    <property type="entry name" value="TRANSMEMBRANE PROTEIN 181"/>
    <property type="match status" value="1"/>
</dbReference>
<evidence type="ECO:0000256" key="6">
    <source>
        <dbReference type="SAM" id="Phobius"/>
    </source>
</evidence>
<evidence type="ECO:0000313" key="8">
    <source>
        <dbReference type="EMBL" id="CBN74605.1"/>
    </source>
</evidence>
<keyword evidence="3 6" id="KW-1133">Transmembrane helix</keyword>
<feature type="transmembrane region" description="Helical" evidence="6">
    <location>
        <begin position="294"/>
        <end position="313"/>
    </location>
</feature>
<feature type="transmembrane region" description="Helical" evidence="6">
    <location>
        <begin position="416"/>
        <end position="437"/>
    </location>
</feature>
<keyword evidence="9" id="KW-1185">Reference proteome</keyword>
<protein>
    <recommendedName>
        <fullName evidence="7">Wntless-like transmembrane domain-containing protein</fullName>
    </recommendedName>
</protein>
<evidence type="ECO:0000259" key="7">
    <source>
        <dbReference type="Pfam" id="PF06664"/>
    </source>
</evidence>
<reference evidence="8 9" key="1">
    <citation type="journal article" date="2010" name="Nature">
        <title>The Ectocarpus genome and the independent evolution of multicellularity in brown algae.</title>
        <authorList>
            <person name="Cock J.M."/>
            <person name="Sterck L."/>
            <person name="Rouze P."/>
            <person name="Scornet D."/>
            <person name="Allen A.E."/>
            <person name="Amoutzias G."/>
            <person name="Anthouard V."/>
            <person name="Artiguenave F."/>
            <person name="Aury J.M."/>
            <person name="Badger J.H."/>
            <person name="Beszteri B."/>
            <person name="Billiau K."/>
            <person name="Bonnet E."/>
            <person name="Bothwell J.H."/>
            <person name="Bowler C."/>
            <person name="Boyen C."/>
            <person name="Brownlee C."/>
            <person name="Carrano C.J."/>
            <person name="Charrier B."/>
            <person name="Cho G.Y."/>
            <person name="Coelho S.M."/>
            <person name="Collen J."/>
            <person name="Corre E."/>
            <person name="Da Silva C."/>
            <person name="Delage L."/>
            <person name="Delaroque N."/>
            <person name="Dittami S.M."/>
            <person name="Doulbeau S."/>
            <person name="Elias M."/>
            <person name="Farnham G."/>
            <person name="Gachon C.M."/>
            <person name="Gschloessl B."/>
            <person name="Heesch S."/>
            <person name="Jabbari K."/>
            <person name="Jubin C."/>
            <person name="Kawai H."/>
            <person name="Kimura K."/>
            <person name="Kloareg B."/>
            <person name="Kupper F.C."/>
            <person name="Lang D."/>
            <person name="Le Bail A."/>
            <person name="Leblanc C."/>
            <person name="Lerouge P."/>
            <person name="Lohr M."/>
            <person name="Lopez P.J."/>
            <person name="Martens C."/>
            <person name="Maumus F."/>
            <person name="Michel G."/>
            <person name="Miranda-Saavedra D."/>
            <person name="Morales J."/>
            <person name="Moreau H."/>
            <person name="Motomura T."/>
            <person name="Nagasato C."/>
            <person name="Napoli C.A."/>
            <person name="Nelson D.R."/>
            <person name="Nyvall-Collen P."/>
            <person name="Peters A.F."/>
            <person name="Pommier C."/>
            <person name="Potin P."/>
            <person name="Poulain J."/>
            <person name="Quesneville H."/>
            <person name="Read B."/>
            <person name="Rensing S.A."/>
            <person name="Ritter A."/>
            <person name="Rousvoal S."/>
            <person name="Samanta M."/>
            <person name="Samson G."/>
            <person name="Schroeder D.C."/>
            <person name="Segurens B."/>
            <person name="Strittmatter M."/>
            <person name="Tonon T."/>
            <person name="Tregear J.W."/>
            <person name="Valentin K."/>
            <person name="von Dassow P."/>
            <person name="Yamagishi T."/>
            <person name="Van de Peer Y."/>
            <person name="Wincker P."/>
        </authorList>
    </citation>
    <scope>NUCLEOTIDE SEQUENCE [LARGE SCALE GENOMIC DNA]</scope>
    <source>
        <strain evidence="9">Ec32 / CCAP1310/4</strain>
    </source>
</reference>
<dbReference type="PANTHER" id="PTHR31918:SF1">
    <property type="entry name" value="TRANSMEMBRANE PROTEIN 181"/>
    <property type="match status" value="1"/>
</dbReference>
<feature type="transmembrane region" description="Helical" evidence="6">
    <location>
        <begin position="267"/>
        <end position="288"/>
    </location>
</feature>
<evidence type="ECO:0000256" key="4">
    <source>
        <dbReference type="ARBA" id="ARBA00023136"/>
    </source>
</evidence>
<feature type="compositionally biased region" description="Basic residues" evidence="5">
    <location>
        <begin position="538"/>
        <end position="548"/>
    </location>
</feature>
<feature type="compositionally biased region" description="Acidic residues" evidence="5">
    <location>
        <begin position="510"/>
        <end position="533"/>
    </location>
</feature>
<feature type="region of interest" description="Disordered" evidence="5">
    <location>
        <begin position="498"/>
        <end position="559"/>
    </location>
</feature>
<evidence type="ECO:0000256" key="1">
    <source>
        <dbReference type="ARBA" id="ARBA00004141"/>
    </source>
</evidence>
<evidence type="ECO:0000256" key="2">
    <source>
        <dbReference type="ARBA" id="ARBA00022692"/>
    </source>
</evidence>
<evidence type="ECO:0000313" key="9">
    <source>
        <dbReference type="Proteomes" id="UP000002630"/>
    </source>
</evidence>
<feature type="transmembrane region" description="Helical" evidence="6">
    <location>
        <begin position="225"/>
        <end position="246"/>
    </location>
</feature>
<accession>D8LKL5</accession>
<gene>
    <name evidence="8" type="ORF">Esi_0030_0153</name>
</gene>
<evidence type="ECO:0000256" key="3">
    <source>
        <dbReference type="ARBA" id="ARBA00022989"/>
    </source>
</evidence>
<dbReference type="GO" id="GO:0016020">
    <property type="term" value="C:membrane"/>
    <property type="evidence" value="ECO:0007669"/>
    <property type="project" value="UniProtKB-SubCell"/>
</dbReference>
<feature type="transmembrane region" description="Helical" evidence="6">
    <location>
        <begin position="333"/>
        <end position="353"/>
    </location>
</feature>
<dbReference type="OrthoDB" id="28186at2759"/>
<sequence>MYNDRNLWDENPGNLWQEKGLMSTLRTWTGLVAVGYTLGLLACLAAGVTGPGLFTSKNAVFSTIEGTATAATNYAFDISQYERTHQSIYLAMRLNIPIQLQNSMELNDQTSYETEGSYRISLYGSPQSTLGRGGDVCPYGCVSCPEGDEGLGLTCDLLSEDATGGESVACEGGEEWCSWMSLYSVNFVEHKTYYWAIETDNGMDEFIADADPDAFQDWLSEFELAWYYTWAFVTLLVMFLPPRGFFTVALRDDIRWSKWTRLQKWAAVLLVGLFFFNNPFLAAQIYGASPKSTFIWYAVAEGVFVSLLLLFLLDRLFEAGNADNERGTKGAPARGAGVMLALLLCIVYVINMIDIRVSRDGNPDRVHKYPYTSTGTEKILTVLVFVYCCWALPLAGRAWRWGRGREKLRSSPRARFVVLSSFVTLALLLPAIILEYLQPRVRGGAAFTLSHGGVNLYVVALALLCAPTRAKKEATDAKSSSSPSVAGEADDDVIRTTINPMANHRAVDTVQEEEGDEEEEEEEEEDEEGEGEEEQRPRSHIWSRKKPARVQNSTLWEDA</sequence>
<evidence type="ECO:0000256" key="5">
    <source>
        <dbReference type="SAM" id="MobiDB-lite"/>
    </source>
</evidence>
<dbReference type="InParanoid" id="D8LKL5"/>
<dbReference type="InterPro" id="IPR047843">
    <property type="entry name" value="WLS-like_TM"/>
</dbReference>
<keyword evidence="2 6" id="KW-0812">Transmembrane</keyword>
<dbReference type="Pfam" id="PF06664">
    <property type="entry name" value="WLS-like_TM"/>
    <property type="match status" value="1"/>
</dbReference>
<feature type="transmembrane region" description="Helical" evidence="6">
    <location>
        <begin position="28"/>
        <end position="48"/>
    </location>
</feature>
<dbReference type="InterPro" id="IPR040416">
    <property type="entry name" value="TMEM181"/>
</dbReference>
<comment type="subcellular location">
    <subcellularLocation>
        <location evidence="1">Membrane</location>
        <topology evidence="1">Multi-pass membrane protein</topology>
    </subcellularLocation>
</comment>
<dbReference type="Proteomes" id="UP000002630">
    <property type="component" value="Linkage Group LG19"/>
</dbReference>
<proteinExistence type="predicted"/>
<feature type="domain" description="Wntless-like transmembrane" evidence="7">
    <location>
        <begin position="218"/>
        <end position="468"/>
    </location>
</feature>
<name>D8LKL5_ECTSI</name>
<feature type="transmembrane region" description="Helical" evidence="6">
    <location>
        <begin position="443"/>
        <end position="464"/>
    </location>
</feature>
<dbReference type="AlphaFoldDB" id="D8LKL5"/>
<feature type="region of interest" description="Disordered" evidence="5">
    <location>
        <begin position="473"/>
        <end position="492"/>
    </location>
</feature>
<keyword evidence="4 6" id="KW-0472">Membrane</keyword>
<dbReference type="EMBL" id="FN648487">
    <property type="protein sequence ID" value="CBN74605.1"/>
    <property type="molecule type" value="Genomic_DNA"/>
</dbReference>
<dbReference type="EMBL" id="FN649744">
    <property type="protein sequence ID" value="CBN74605.1"/>
    <property type="molecule type" value="Genomic_DNA"/>
</dbReference>
<feature type="transmembrane region" description="Helical" evidence="6">
    <location>
        <begin position="379"/>
        <end position="396"/>
    </location>
</feature>